<dbReference type="CDD" id="cd00751">
    <property type="entry name" value="thiolase"/>
    <property type="match status" value="1"/>
</dbReference>
<proteinExistence type="inferred from homology"/>
<feature type="active site" description="Proton acceptor" evidence="11">
    <location>
        <position position="356"/>
    </location>
</feature>
<keyword evidence="8 12" id="KW-0012">Acyltransferase</keyword>
<dbReference type="EC" id="2.3.1.174" evidence="4"/>
<dbReference type="NCBIfam" id="TIGR02430">
    <property type="entry name" value="pcaF"/>
    <property type="match status" value="1"/>
</dbReference>
<protein>
    <recommendedName>
        <fullName evidence="5">Beta-ketoadipyl-CoA thiolase</fullName>
        <ecNumber evidence="4">2.3.1.174</ecNumber>
    </recommendedName>
    <alternativeName>
        <fullName evidence="9">3-oxoadipyl-CoA thiolase</fullName>
    </alternativeName>
</protein>
<evidence type="ECO:0000256" key="1">
    <source>
        <dbReference type="ARBA" id="ARBA00003720"/>
    </source>
</evidence>
<feature type="domain" description="Thiolase N-terminal" evidence="13">
    <location>
        <begin position="5"/>
        <end position="267"/>
    </location>
</feature>
<name>A0A1H2PK61_9BURK</name>
<dbReference type="Gene3D" id="3.40.47.10">
    <property type="match status" value="1"/>
</dbReference>
<evidence type="ECO:0000256" key="4">
    <source>
        <dbReference type="ARBA" id="ARBA00012233"/>
    </source>
</evidence>
<feature type="active site" description="Acyl-thioester intermediate" evidence="11">
    <location>
        <position position="90"/>
    </location>
</feature>
<keyword evidence="6 12" id="KW-0808">Transferase</keyword>
<dbReference type="Pfam" id="PF02803">
    <property type="entry name" value="Thiolase_C"/>
    <property type="match status" value="1"/>
</dbReference>
<keyword evidence="7" id="KW-0058">Aromatic hydrocarbons catabolism</keyword>
<dbReference type="PANTHER" id="PTHR18919:SF107">
    <property type="entry name" value="ACETYL-COA ACETYLTRANSFERASE, CYTOSOLIC"/>
    <property type="match status" value="1"/>
</dbReference>
<dbReference type="InterPro" id="IPR020610">
    <property type="entry name" value="Thiolase_AS"/>
</dbReference>
<dbReference type="Pfam" id="PF00108">
    <property type="entry name" value="Thiolase_N"/>
    <property type="match status" value="1"/>
</dbReference>
<evidence type="ECO:0000259" key="13">
    <source>
        <dbReference type="Pfam" id="PF00108"/>
    </source>
</evidence>
<organism evidence="15 16">
    <name type="scientific">Chitinasiproducens palmae</name>
    <dbReference type="NCBI Taxonomy" id="1770053"/>
    <lineage>
        <taxon>Bacteria</taxon>
        <taxon>Pseudomonadati</taxon>
        <taxon>Pseudomonadota</taxon>
        <taxon>Betaproteobacteria</taxon>
        <taxon>Burkholderiales</taxon>
        <taxon>Burkholderiaceae</taxon>
        <taxon>Chitinasiproducens</taxon>
    </lineage>
</organism>
<dbReference type="Proteomes" id="UP000243719">
    <property type="component" value="Unassembled WGS sequence"/>
</dbReference>
<dbReference type="InterPro" id="IPR002155">
    <property type="entry name" value="Thiolase"/>
</dbReference>
<feature type="active site" description="Proton acceptor" evidence="11">
    <location>
        <position position="386"/>
    </location>
</feature>
<dbReference type="AlphaFoldDB" id="A0A1H2PK61"/>
<evidence type="ECO:0000313" key="16">
    <source>
        <dbReference type="Proteomes" id="UP000243719"/>
    </source>
</evidence>
<evidence type="ECO:0000256" key="3">
    <source>
        <dbReference type="ARBA" id="ARBA00010982"/>
    </source>
</evidence>
<dbReference type="GO" id="GO:0033812">
    <property type="term" value="F:3-oxoadipyl-CoA thiolase activity"/>
    <property type="evidence" value="ECO:0007669"/>
    <property type="project" value="UniProtKB-EC"/>
</dbReference>
<evidence type="ECO:0000256" key="10">
    <source>
        <dbReference type="ARBA" id="ARBA00048527"/>
    </source>
</evidence>
<dbReference type="InterPro" id="IPR020616">
    <property type="entry name" value="Thiolase_N"/>
</dbReference>
<dbReference type="OrthoDB" id="8523144at2"/>
<dbReference type="RefSeq" id="WP_091904472.1">
    <property type="nucleotide sequence ID" value="NZ_FNLO01000001.1"/>
</dbReference>
<dbReference type="InterPro" id="IPR020617">
    <property type="entry name" value="Thiolase_C"/>
</dbReference>
<evidence type="ECO:0000259" key="14">
    <source>
        <dbReference type="Pfam" id="PF02803"/>
    </source>
</evidence>
<gene>
    <name evidence="15" type="ORF">SAMN05216551_101276</name>
</gene>
<dbReference type="FunFam" id="3.40.47.10:FF:000010">
    <property type="entry name" value="Acetyl-CoA acetyltransferase (Thiolase)"/>
    <property type="match status" value="1"/>
</dbReference>
<dbReference type="PIRSF" id="PIRSF000429">
    <property type="entry name" value="Ac-CoA_Ac_transf"/>
    <property type="match status" value="1"/>
</dbReference>
<comment type="catalytic activity">
    <reaction evidence="10">
        <text>succinyl-CoA + acetyl-CoA = 3-oxoadipyl-CoA + CoA</text>
        <dbReference type="Rhea" id="RHEA:19481"/>
        <dbReference type="ChEBI" id="CHEBI:57287"/>
        <dbReference type="ChEBI" id="CHEBI:57288"/>
        <dbReference type="ChEBI" id="CHEBI:57292"/>
        <dbReference type="ChEBI" id="CHEBI:57348"/>
        <dbReference type="EC" id="2.3.1.174"/>
    </reaction>
</comment>
<sequence>MSEAFICDAIRTPFGRYGGALSNVRADDLGAVPIRALTERNAKVDWAALDDVIYGCANQAGEDNRNVARMSSLLAGLPEAVPGATVNRLCGSGLDAIGIAARAIRSGEAGLLIAGGVESMSRAPFVMGKAATPFARDAQLQDTTIGWRFINKLMRERYGVDSMPETAENVATDYKVSRADQDAFALRSQQKAARAQADGSLAQEIVPVWVPQRKGEPVAVSRDEHPRETSLEALARLKGVVRPDGTVTAGNASGVNDGAAALLLADEAGARRHGLAPRARVLGMATAGVAPRVMGIGPAPATQRLLARLGMSIDQFDVIELNEAFASQGLAVLRLLGVADDDPRVNPNGGAIALGHPLGASGARLATAALLQLERTGGRYALCTMCIGVGQGIALAIERV</sequence>
<dbReference type="SUPFAM" id="SSF53901">
    <property type="entry name" value="Thiolase-like"/>
    <property type="match status" value="2"/>
</dbReference>
<dbReference type="EMBL" id="FNLO01000001">
    <property type="protein sequence ID" value="SDV46355.1"/>
    <property type="molecule type" value="Genomic_DNA"/>
</dbReference>
<evidence type="ECO:0000313" key="15">
    <source>
        <dbReference type="EMBL" id="SDV46355.1"/>
    </source>
</evidence>
<feature type="domain" description="Thiolase C-terminal" evidence="14">
    <location>
        <begin position="276"/>
        <end position="399"/>
    </location>
</feature>
<dbReference type="STRING" id="1770053.SAMN05216551_101276"/>
<accession>A0A1H2PK61</accession>
<keyword evidence="16" id="KW-1185">Reference proteome</keyword>
<dbReference type="PANTHER" id="PTHR18919">
    <property type="entry name" value="ACETYL-COA C-ACYLTRANSFERASE"/>
    <property type="match status" value="1"/>
</dbReference>
<comment type="function">
    <text evidence="1">Catalyzes thiolytic cleavage of beta-ketoadipyl-CoA to succinyl-CoA and acetyl-CoA.</text>
</comment>
<evidence type="ECO:0000256" key="8">
    <source>
        <dbReference type="ARBA" id="ARBA00023315"/>
    </source>
</evidence>
<dbReference type="InterPro" id="IPR012793">
    <property type="entry name" value="PcaF"/>
</dbReference>
<evidence type="ECO:0000256" key="2">
    <source>
        <dbReference type="ARBA" id="ARBA00005071"/>
    </source>
</evidence>
<evidence type="ECO:0000256" key="9">
    <source>
        <dbReference type="ARBA" id="ARBA00041222"/>
    </source>
</evidence>
<evidence type="ECO:0000256" key="11">
    <source>
        <dbReference type="PIRSR" id="PIRSR000429-1"/>
    </source>
</evidence>
<dbReference type="InterPro" id="IPR020613">
    <property type="entry name" value="Thiolase_CS"/>
</dbReference>
<reference evidence="16" key="1">
    <citation type="submission" date="2016-09" db="EMBL/GenBank/DDBJ databases">
        <authorList>
            <person name="Varghese N."/>
            <person name="Submissions S."/>
        </authorList>
    </citation>
    <scope>NUCLEOTIDE SEQUENCE [LARGE SCALE GENOMIC DNA]</scope>
    <source>
        <strain evidence="16">JS23</strain>
    </source>
</reference>
<dbReference type="PROSITE" id="PS00099">
    <property type="entry name" value="THIOLASE_3"/>
    <property type="match status" value="1"/>
</dbReference>
<evidence type="ECO:0000256" key="12">
    <source>
        <dbReference type="RuleBase" id="RU003557"/>
    </source>
</evidence>
<evidence type="ECO:0000256" key="7">
    <source>
        <dbReference type="ARBA" id="ARBA00022797"/>
    </source>
</evidence>
<dbReference type="PROSITE" id="PS00737">
    <property type="entry name" value="THIOLASE_2"/>
    <property type="match status" value="1"/>
</dbReference>
<evidence type="ECO:0000256" key="6">
    <source>
        <dbReference type="ARBA" id="ARBA00022679"/>
    </source>
</evidence>
<comment type="similarity">
    <text evidence="3 12">Belongs to the thiolase-like superfamily. Thiolase family.</text>
</comment>
<evidence type="ECO:0000256" key="5">
    <source>
        <dbReference type="ARBA" id="ARBA00016181"/>
    </source>
</evidence>
<dbReference type="PROSITE" id="PS00098">
    <property type="entry name" value="THIOLASE_1"/>
    <property type="match status" value="1"/>
</dbReference>
<dbReference type="InterPro" id="IPR020615">
    <property type="entry name" value="Thiolase_acyl_enz_int_AS"/>
</dbReference>
<dbReference type="NCBIfam" id="TIGR01930">
    <property type="entry name" value="AcCoA-C-Actrans"/>
    <property type="match status" value="1"/>
</dbReference>
<dbReference type="GO" id="GO:0019619">
    <property type="term" value="P:3,4-dihydroxybenzoate catabolic process"/>
    <property type="evidence" value="ECO:0007669"/>
    <property type="project" value="InterPro"/>
</dbReference>
<dbReference type="NCBIfam" id="NF006551">
    <property type="entry name" value="PRK09050.1"/>
    <property type="match status" value="1"/>
</dbReference>
<dbReference type="InterPro" id="IPR016039">
    <property type="entry name" value="Thiolase-like"/>
</dbReference>
<comment type="pathway">
    <text evidence="2">Aromatic compound metabolism; beta-ketoadipate pathway; acetyl-CoA and succinyl-CoA from 3-oxoadipate: step 2/2.</text>
</comment>